<dbReference type="PROSITE" id="PS50931">
    <property type="entry name" value="HTH_LYSR"/>
    <property type="match status" value="1"/>
</dbReference>
<gene>
    <name evidence="6" type="ORF">BWR18_12310</name>
</gene>
<sequence length="305" mass="33862">MSQGYELHLRALPPLSRLRPFESAARLESFSLAADELGMTQTAVSKQIGLLERELGTPLFERRNRAVFLTEAGRRLGHVVGTALADIAAEVAHIRGQRRSDELVLHCQLCEAFYWLMPRLSRFHEQFPGVELRVLSALNPLTQSAEAFDVAIQTSSRASGSARLAFTAADDIFPVCAPSLIADRQVPLSTADLLAFPLLSHSVIPQDWMEWHDWFETVGLSAPARPRIIPFDSYPVALQAAVAGQGIALGWRRTTEAMITEGKLIRPCRESVSRPNELSVFRSAGRDQHPDTDRLLDWLSTELAQ</sequence>
<proteinExistence type="inferred from homology"/>
<organism evidence="6 7">
    <name type="scientific">Tateyamaria omphalii</name>
    <dbReference type="NCBI Taxonomy" id="299262"/>
    <lineage>
        <taxon>Bacteria</taxon>
        <taxon>Pseudomonadati</taxon>
        <taxon>Pseudomonadota</taxon>
        <taxon>Alphaproteobacteria</taxon>
        <taxon>Rhodobacterales</taxon>
        <taxon>Roseobacteraceae</taxon>
        <taxon>Tateyamaria</taxon>
    </lineage>
</organism>
<keyword evidence="2" id="KW-0805">Transcription regulation</keyword>
<keyword evidence="7" id="KW-1185">Reference proteome</keyword>
<dbReference type="InterPro" id="IPR000847">
    <property type="entry name" value="LysR_HTH_N"/>
</dbReference>
<name>A0A1P8MWJ1_9RHOB</name>
<accession>A0A1P8MWJ1</accession>
<evidence type="ECO:0000256" key="3">
    <source>
        <dbReference type="ARBA" id="ARBA00023125"/>
    </source>
</evidence>
<dbReference type="SUPFAM" id="SSF53850">
    <property type="entry name" value="Periplasmic binding protein-like II"/>
    <property type="match status" value="1"/>
</dbReference>
<dbReference type="InterPro" id="IPR005119">
    <property type="entry name" value="LysR_subst-bd"/>
</dbReference>
<dbReference type="STRING" id="299262.BWR18_12310"/>
<dbReference type="InterPro" id="IPR058163">
    <property type="entry name" value="LysR-type_TF_proteobact-type"/>
</dbReference>
<dbReference type="PANTHER" id="PTHR30537:SF26">
    <property type="entry name" value="GLYCINE CLEAVAGE SYSTEM TRANSCRIPTIONAL ACTIVATOR"/>
    <property type="match status" value="1"/>
</dbReference>
<protein>
    <submittedName>
        <fullName evidence="6">LysR family transcriptional regulator</fullName>
    </submittedName>
</protein>
<dbReference type="EMBL" id="CP019312">
    <property type="protein sequence ID" value="APX12373.1"/>
    <property type="molecule type" value="Genomic_DNA"/>
</dbReference>
<dbReference type="KEGG" id="tom:BWR18_12310"/>
<evidence type="ECO:0000313" key="7">
    <source>
        <dbReference type="Proteomes" id="UP000186336"/>
    </source>
</evidence>
<dbReference type="OrthoDB" id="9804958at2"/>
<dbReference type="PRINTS" id="PR00039">
    <property type="entry name" value="HTHLYSR"/>
</dbReference>
<keyword evidence="3" id="KW-0238">DNA-binding</keyword>
<dbReference type="GO" id="GO:0006351">
    <property type="term" value="P:DNA-templated transcription"/>
    <property type="evidence" value="ECO:0007669"/>
    <property type="project" value="TreeGrafter"/>
</dbReference>
<evidence type="ECO:0000259" key="5">
    <source>
        <dbReference type="PROSITE" id="PS50931"/>
    </source>
</evidence>
<dbReference type="Pfam" id="PF03466">
    <property type="entry name" value="LysR_substrate"/>
    <property type="match status" value="1"/>
</dbReference>
<dbReference type="Gene3D" id="1.10.10.10">
    <property type="entry name" value="Winged helix-like DNA-binding domain superfamily/Winged helix DNA-binding domain"/>
    <property type="match status" value="1"/>
</dbReference>
<dbReference type="RefSeq" id="WP_076628616.1">
    <property type="nucleotide sequence ID" value="NZ_CP019312.1"/>
</dbReference>
<evidence type="ECO:0000256" key="2">
    <source>
        <dbReference type="ARBA" id="ARBA00023015"/>
    </source>
</evidence>
<dbReference type="Proteomes" id="UP000186336">
    <property type="component" value="Chromosome"/>
</dbReference>
<comment type="similarity">
    <text evidence="1">Belongs to the LysR transcriptional regulatory family.</text>
</comment>
<dbReference type="AlphaFoldDB" id="A0A1P8MWJ1"/>
<dbReference type="InterPro" id="IPR036390">
    <property type="entry name" value="WH_DNA-bd_sf"/>
</dbReference>
<dbReference type="GO" id="GO:0043565">
    <property type="term" value="F:sequence-specific DNA binding"/>
    <property type="evidence" value="ECO:0007669"/>
    <property type="project" value="TreeGrafter"/>
</dbReference>
<feature type="domain" description="HTH lysR-type" evidence="5">
    <location>
        <begin position="13"/>
        <end position="70"/>
    </location>
</feature>
<evidence type="ECO:0000256" key="1">
    <source>
        <dbReference type="ARBA" id="ARBA00009437"/>
    </source>
</evidence>
<evidence type="ECO:0000313" key="6">
    <source>
        <dbReference type="EMBL" id="APX12373.1"/>
    </source>
</evidence>
<keyword evidence="4" id="KW-0804">Transcription</keyword>
<dbReference type="PANTHER" id="PTHR30537">
    <property type="entry name" value="HTH-TYPE TRANSCRIPTIONAL REGULATOR"/>
    <property type="match status" value="1"/>
</dbReference>
<evidence type="ECO:0000256" key="4">
    <source>
        <dbReference type="ARBA" id="ARBA00023163"/>
    </source>
</evidence>
<dbReference type="Gene3D" id="3.40.190.10">
    <property type="entry name" value="Periplasmic binding protein-like II"/>
    <property type="match status" value="2"/>
</dbReference>
<dbReference type="SUPFAM" id="SSF46785">
    <property type="entry name" value="Winged helix' DNA-binding domain"/>
    <property type="match status" value="1"/>
</dbReference>
<reference evidence="6 7" key="1">
    <citation type="submission" date="2017-01" db="EMBL/GenBank/DDBJ databases">
        <title>Complete genome of Tateyamaria omphalii DOK1-4 isolated from seawater in Dokdo.</title>
        <authorList>
            <person name="Kim J.H."/>
            <person name="Chi W.-J."/>
        </authorList>
    </citation>
    <scope>NUCLEOTIDE SEQUENCE [LARGE SCALE GENOMIC DNA]</scope>
    <source>
        <strain evidence="6 7">DOK1-4</strain>
    </source>
</reference>
<dbReference type="Pfam" id="PF00126">
    <property type="entry name" value="HTH_1"/>
    <property type="match status" value="1"/>
</dbReference>
<dbReference type="InterPro" id="IPR036388">
    <property type="entry name" value="WH-like_DNA-bd_sf"/>
</dbReference>
<dbReference type="GO" id="GO:0003700">
    <property type="term" value="F:DNA-binding transcription factor activity"/>
    <property type="evidence" value="ECO:0007669"/>
    <property type="project" value="InterPro"/>
</dbReference>